<feature type="compositionally biased region" description="Gly residues" evidence="4">
    <location>
        <begin position="489"/>
        <end position="505"/>
    </location>
</feature>
<evidence type="ECO:0000256" key="4">
    <source>
        <dbReference type="SAM" id="MobiDB-lite"/>
    </source>
</evidence>
<sequence>MGSPDTAARLADAMARTGLSAAELGVARLYATPHTSGCAETTGTLEGVPVLVKDLQRVAGETVTFGHPGHATVAGHDDSTVARLLATGAVLVGAAVSAEFGATVYTEPGLVGGGPGPVNPVDARMTTGGSSAGSAVAVARGIVPLAHANDGGGSIRVPAAAVGLPGLKPAHAVFGPSAGPGALPDPAVQGVIAADLALTARASGLGAGWRDAVGTRQQGQQGQGHGQGLRLGMTTVPFHGDPGQAGPTGVDPVIAAATTAASALLVTHPGVAGVGPAPAPYPAERFAVFSRVMAARCRDLPDPLGPMPGWLKARGRALDADDVADAARTVRGLPEEVTRAWSDFDVIVTPTLACAPPPVGAFSTLSVTGSHRLDFLAQTAWTPWATLWNLTGWAGLSVPLTDPAPGRWPVSVHLGAVSDRVDAAQLLALGAHLREAVAGLIARDPEAADALSIGTPGDIESLHYRPVVSGQPHSHGHDHGHGHGDGHGHGQGQGQGHSDGQGHGQDAGHVH</sequence>
<dbReference type="Gene3D" id="3.90.1300.10">
    <property type="entry name" value="Amidase signature (AS) domain"/>
    <property type="match status" value="1"/>
</dbReference>
<name>A0A3D4SZC1_9CORY</name>
<dbReference type="EC" id="3.5.1.4" evidence="3"/>
<dbReference type="SUPFAM" id="SSF75304">
    <property type="entry name" value="Amidase signature (AS) enzymes"/>
    <property type="match status" value="1"/>
</dbReference>
<evidence type="ECO:0000256" key="2">
    <source>
        <dbReference type="ARBA" id="ARBA00009199"/>
    </source>
</evidence>
<dbReference type="RefSeq" id="WP_273051584.1">
    <property type="nucleotide sequence ID" value="NZ_DAITTW010000077.1"/>
</dbReference>
<dbReference type="Proteomes" id="UP000261739">
    <property type="component" value="Unassembled WGS sequence"/>
</dbReference>
<dbReference type="GO" id="GO:0004040">
    <property type="term" value="F:amidase activity"/>
    <property type="evidence" value="ECO:0007669"/>
    <property type="project" value="UniProtKB-EC"/>
</dbReference>
<comment type="catalytic activity">
    <reaction evidence="1">
        <text>a monocarboxylic acid amide + H2O = a monocarboxylate + NH4(+)</text>
        <dbReference type="Rhea" id="RHEA:12020"/>
        <dbReference type="ChEBI" id="CHEBI:15377"/>
        <dbReference type="ChEBI" id="CHEBI:28938"/>
        <dbReference type="ChEBI" id="CHEBI:35757"/>
        <dbReference type="ChEBI" id="CHEBI:83628"/>
        <dbReference type="EC" id="3.5.1.4"/>
    </reaction>
</comment>
<feature type="domain" description="Amidase" evidence="5">
    <location>
        <begin position="39"/>
        <end position="209"/>
    </location>
</feature>
<dbReference type="PANTHER" id="PTHR11895">
    <property type="entry name" value="TRANSAMIDASE"/>
    <property type="match status" value="1"/>
</dbReference>
<feature type="compositionally biased region" description="Basic and acidic residues" evidence="4">
    <location>
        <begin position="475"/>
        <end position="488"/>
    </location>
</feature>
<evidence type="ECO:0000256" key="1">
    <source>
        <dbReference type="ARBA" id="ARBA00001311"/>
    </source>
</evidence>
<evidence type="ECO:0000259" key="5">
    <source>
        <dbReference type="Pfam" id="PF01425"/>
    </source>
</evidence>
<feature type="domain" description="Amidase" evidence="5">
    <location>
        <begin position="326"/>
        <end position="414"/>
    </location>
</feature>
<accession>A0A3D4SZC1</accession>
<dbReference type="InterPro" id="IPR023631">
    <property type="entry name" value="Amidase_dom"/>
</dbReference>
<dbReference type="InterPro" id="IPR036928">
    <property type="entry name" value="AS_sf"/>
</dbReference>
<comment type="similarity">
    <text evidence="2">Belongs to the amidase family.</text>
</comment>
<gene>
    <name evidence="6" type="ORF">DIW82_06040</name>
</gene>
<proteinExistence type="inferred from homology"/>
<dbReference type="AlphaFoldDB" id="A0A3D4SZC1"/>
<reference evidence="6 7" key="1">
    <citation type="journal article" date="2018" name="Nat. Biotechnol.">
        <title>A standardized bacterial taxonomy based on genome phylogeny substantially revises the tree of life.</title>
        <authorList>
            <person name="Parks D.H."/>
            <person name="Chuvochina M."/>
            <person name="Waite D.W."/>
            <person name="Rinke C."/>
            <person name="Skarshewski A."/>
            <person name="Chaumeil P.A."/>
            <person name="Hugenholtz P."/>
        </authorList>
    </citation>
    <scope>NUCLEOTIDE SEQUENCE [LARGE SCALE GENOMIC DNA]</scope>
    <source>
        <strain evidence="6">UBA11247</strain>
    </source>
</reference>
<feature type="region of interest" description="Disordered" evidence="4">
    <location>
        <begin position="467"/>
        <end position="511"/>
    </location>
</feature>
<protein>
    <recommendedName>
        <fullName evidence="3">amidase</fullName>
        <ecNumber evidence="3">3.5.1.4</ecNumber>
    </recommendedName>
</protein>
<organism evidence="6 7">
    <name type="scientific">Corynebacterium nuruki</name>
    <dbReference type="NCBI Taxonomy" id="1032851"/>
    <lineage>
        <taxon>Bacteria</taxon>
        <taxon>Bacillati</taxon>
        <taxon>Actinomycetota</taxon>
        <taxon>Actinomycetes</taxon>
        <taxon>Mycobacteriales</taxon>
        <taxon>Corynebacteriaceae</taxon>
        <taxon>Corynebacterium</taxon>
    </lineage>
</organism>
<comment type="caution">
    <text evidence="6">The sequence shown here is derived from an EMBL/GenBank/DDBJ whole genome shotgun (WGS) entry which is preliminary data.</text>
</comment>
<dbReference type="InterPro" id="IPR000120">
    <property type="entry name" value="Amidase"/>
</dbReference>
<dbReference type="STRING" id="863239.GCA_000213935_01349"/>
<evidence type="ECO:0000313" key="6">
    <source>
        <dbReference type="EMBL" id="HCT14351.1"/>
    </source>
</evidence>
<evidence type="ECO:0000256" key="3">
    <source>
        <dbReference type="ARBA" id="ARBA00012922"/>
    </source>
</evidence>
<dbReference type="PANTHER" id="PTHR11895:SF7">
    <property type="entry name" value="GLUTAMYL-TRNA(GLN) AMIDOTRANSFERASE SUBUNIT A, MITOCHONDRIAL"/>
    <property type="match status" value="1"/>
</dbReference>
<dbReference type="EMBL" id="DQID01000161">
    <property type="protein sequence ID" value="HCT14351.1"/>
    <property type="molecule type" value="Genomic_DNA"/>
</dbReference>
<evidence type="ECO:0000313" key="7">
    <source>
        <dbReference type="Proteomes" id="UP000261739"/>
    </source>
</evidence>
<dbReference type="Pfam" id="PF01425">
    <property type="entry name" value="Amidase"/>
    <property type="match status" value="2"/>
</dbReference>